<reference evidence="1" key="1">
    <citation type="submission" date="2021-09" db="EMBL/GenBank/DDBJ databases">
        <authorList>
            <person name="Martin H S."/>
        </authorList>
    </citation>
    <scope>NUCLEOTIDE SEQUENCE</scope>
</reference>
<dbReference type="Proteomes" id="UP000789524">
    <property type="component" value="Unassembled WGS sequence"/>
</dbReference>
<name>A0A8J2QUB8_9NEOP</name>
<dbReference type="AlphaFoldDB" id="A0A8J2QUB8"/>
<dbReference type="OrthoDB" id="6922636at2759"/>
<evidence type="ECO:0000313" key="2">
    <source>
        <dbReference type="Proteomes" id="UP000789524"/>
    </source>
</evidence>
<dbReference type="EMBL" id="CAKASE010000067">
    <property type="protein sequence ID" value="CAG9571984.1"/>
    <property type="molecule type" value="Genomic_DNA"/>
</dbReference>
<protein>
    <submittedName>
        <fullName evidence="1">(African queen) hypothetical protein</fullName>
    </submittedName>
</protein>
<gene>
    <name evidence="1" type="ORF">DCHRY22_LOCUS10044</name>
</gene>
<proteinExistence type="predicted"/>
<evidence type="ECO:0000313" key="1">
    <source>
        <dbReference type="EMBL" id="CAG9571984.1"/>
    </source>
</evidence>
<organism evidence="1 2">
    <name type="scientific">Danaus chrysippus</name>
    <name type="common">African queen</name>
    <dbReference type="NCBI Taxonomy" id="151541"/>
    <lineage>
        <taxon>Eukaryota</taxon>
        <taxon>Metazoa</taxon>
        <taxon>Ecdysozoa</taxon>
        <taxon>Arthropoda</taxon>
        <taxon>Hexapoda</taxon>
        <taxon>Insecta</taxon>
        <taxon>Pterygota</taxon>
        <taxon>Neoptera</taxon>
        <taxon>Endopterygota</taxon>
        <taxon>Lepidoptera</taxon>
        <taxon>Glossata</taxon>
        <taxon>Ditrysia</taxon>
        <taxon>Papilionoidea</taxon>
        <taxon>Nymphalidae</taxon>
        <taxon>Danainae</taxon>
        <taxon>Danaini</taxon>
        <taxon>Danaina</taxon>
        <taxon>Danaus</taxon>
        <taxon>Anosia</taxon>
    </lineage>
</organism>
<comment type="caution">
    <text evidence="1">The sequence shown here is derived from an EMBL/GenBank/DDBJ whole genome shotgun (WGS) entry which is preliminary data.</text>
</comment>
<keyword evidence="2" id="KW-1185">Reference proteome</keyword>
<sequence>MVAERRLALKNLRRNPTPDNLDILEKKVADARLFITKADCKSWQSFCNNINENTTVIDMWHKMQWMKGLKRTKTCTPDDKKQELLQTLAPDFVSPSIPEFRSKNIVLEAPFTYPELYNSF</sequence>
<accession>A0A8J2QUB8</accession>